<evidence type="ECO:0000256" key="1">
    <source>
        <dbReference type="SAM" id="MobiDB-lite"/>
    </source>
</evidence>
<reference evidence="2" key="1">
    <citation type="journal article" date="2015" name="Nature">
        <title>Complex archaea that bridge the gap between prokaryotes and eukaryotes.</title>
        <authorList>
            <person name="Spang A."/>
            <person name="Saw J.H."/>
            <person name="Jorgensen S.L."/>
            <person name="Zaremba-Niedzwiedzka K."/>
            <person name="Martijn J."/>
            <person name="Lind A.E."/>
            <person name="van Eijk R."/>
            <person name="Schleper C."/>
            <person name="Guy L."/>
            <person name="Ettema T.J."/>
        </authorList>
    </citation>
    <scope>NUCLEOTIDE SEQUENCE</scope>
</reference>
<evidence type="ECO:0000313" key="2">
    <source>
        <dbReference type="EMBL" id="KKN45377.1"/>
    </source>
</evidence>
<feature type="compositionally biased region" description="Basic residues" evidence="1">
    <location>
        <begin position="20"/>
        <end position="29"/>
    </location>
</feature>
<comment type="caution">
    <text evidence="2">The sequence shown here is derived from an EMBL/GenBank/DDBJ whole genome shotgun (WGS) entry which is preliminary data.</text>
</comment>
<dbReference type="EMBL" id="LAZR01001393">
    <property type="protein sequence ID" value="KKN45377.1"/>
    <property type="molecule type" value="Genomic_DNA"/>
</dbReference>
<feature type="region of interest" description="Disordered" evidence="1">
    <location>
        <begin position="1"/>
        <end position="29"/>
    </location>
</feature>
<protein>
    <submittedName>
        <fullName evidence="2">Uncharacterized protein</fullName>
    </submittedName>
</protein>
<name>A0A0F9R7S8_9ZZZZ</name>
<sequence>MDDSSREAKLVTNPKFRQPTSRKRNNHFNGKYFRKRLREIRRDMR</sequence>
<dbReference type="AlphaFoldDB" id="A0A0F9R7S8"/>
<proteinExistence type="predicted"/>
<gene>
    <name evidence="2" type="ORF">LCGC14_0683630</name>
</gene>
<organism evidence="2">
    <name type="scientific">marine sediment metagenome</name>
    <dbReference type="NCBI Taxonomy" id="412755"/>
    <lineage>
        <taxon>unclassified sequences</taxon>
        <taxon>metagenomes</taxon>
        <taxon>ecological metagenomes</taxon>
    </lineage>
</organism>
<accession>A0A0F9R7S8</accession>